<dbReference type="SUPFAM" id="SSF101898">
    <property type="entry name" value="NHL repeat"/>
    <property type="match status" value="1"/>
</dbReference>
<comment type="caution">
    <text evidence="1">The sequence shown here is derived from an EMBL/GenBank/DDBJ whole genome shotgun (WGS) entry which is preliminary data.</text>
</comment>
<name>A0ABW1FBF8_9ACTN</name>
<protein>
    <recommendedName>
        <fullName evidence="3">Big-1 domain-containing protein</fullName>
    </recommendedName>
</protein>
<dbReference type="EMBL" id="JBHSPW010000001">
    <property type="protein sequence ID" value="MFC5891431.1"/>
    <property type="molecule type" value="Genomic_DNA"/>
</dbReference>
<sequence length="520" mass="54364">MTGTTDAAGAAGARPSFDHHDLLGAAPAAVAFNPADDNIWFVTADARIGRFVPRPPFEVAVFPPQFSQKQAGTLTTWDGNVWTYVHDTAEGRPAKCDPSGKYPLLGTGPAKACQAMAVAEDGRSAGRLIATLDGQKFLYLIDSAGEVEYSDAYVGGALHGLAVEEASKRCWVSCPGSKDLVPFDLTAGRFGSPLGLRTAPLQIALTESEGKRYLWAATPERRIVRRRLDDPGEKEIATPAPVGRFLALPGGTLWFTMPSLDAVGYILPGAETVTGTVPTGAGSRPSGITVADDGQLWVALEGTAQLFRVSKYQIRAVSGGSQAADLGETFDEPLVAQVSMVDGSSPADASVVFTVLGDNARFSGTQQSAKVPAKAGVATSPPLKAVKAGPFEVSAEWQGKDAVTRFRYLTVNPQAGSVDHVRHLSGAGQHTAPDTAFDQPLKVVVEDRNGIAVTARTRVTFTVTRGRATFEGAASAKTESDADGVAASPALTAGPTPGTCTVEAWAEGTDAGTTFREFID</sequence>
<organism evidence="1 2">
    <name type="scientific">Streptomyces ramulosus</name>
    <dbReference type="NCBI Taxonomy" id="47762"/>
    <lineage>
        <taxon>Bacteria</taxon>
        <taxon>Bacillati</taxon>
        <taxon>Actinomycetota</taxon>
        <taxon>Actinomycetes</taxon>
        <taxon>Kitasatosporales</taxon>
        <taxon>Streptomycetaceae</taxon>
        <taxon>Streptomyces</taxon>
    </lineage>
</organism>
<dbReference type="InterPro" id="IPR013783">
    <property type="entry name" value="Ig-like_fold"/>
</dbReference>
<gene>
    <name evidence="1" type="ORF">ACFP3M_01120</name>
</gene>
<evidence type="ECO:0008006" key="3">
    <source>
        <dbReference type="Google" id="ProtNLM"/>
    </source>
</evidence>
<keyword evidence="2" id="KW-1185">Reference proteome</keyword>
<dbReference type="Gene3D" id="2.60.40.10">
    <property type="entry name" value="Immunoglobulins"/>
    <property type="match status" value="1"/>
</dbReference>
<dbReference type="Gene3D" id="2.130.10.10">
    <property type="entry name" value="YVTN repeat-like/Quinoprotein amine dehydrogenase"/>
    <property type="match status" value="1"/>
</dbReference>
<reference evidence="2" key="1">
    <citation type="journal article" date="2019" name="Int. J. Syst. Evol. Microbiol.">
        <title>The Global Catalogue of Microorganisms (GCM) 10K type strain sequencing project: providing services to taxonomists for standard genome sequencing and annotation.</title>
        <authorList>
            <consortium name="The Broad Institute Genomics Platform"/>
            <consortium name="The Broad Institute Genome Sequencing Center for Infectious Disease"/>
            <person name="Wu L."/>
            <person name="Ma J."/>
        </authorList>
    </citation>
    <scope>NUCLEOTIDE SEQUENCE [LARGE SCALE GENOMIC DNA]</scope>
    <source>
        <strain evidence="2">CGMCC 1.15809</strain>
    </source>
</reference>
<dbReference type="Proteomes" id="UP001596241">
    <property type="component" value="Unassembled WGS sequence"/>
</dbReference>
<evidence type="ECO:0000313" key="1">
    <source>
        <dbReference type="EMBL" id="MFC5891431.1"/>
    </source>
</evidence>
<dbReference type="InterPro" id="IPR015943">
    <property type="entry name" value="WD40/YVTN_repeat-like_dom_sf"/>
</dbReference>
<evidence type="ECO:0000313" key="2">
    <source>
        <dbReference type="Proteomes" id="UP001596241"/>
    </source>
</evidence>
<proteinExistence type="predicted"/>
<dbReference type="RefSeq" id="WP_345081875.1">
    <property type="nucleotide sequence ID" value="NZ_BAAAWG010000006.1"/>
</dbReference>
<accession>A0ABW1FBF8</accession>